<evidence type="ECO:0000313" key="2">
    <source>
        <dbReference type="Proteomes" id="UP001428817"/>
    </source>
</evidence>
<sequence length="136" mass="14894">MSTAFDELLREATAGGERFGHREHVHLTWLAVRRFGTAGAVDLVGAGIRRAARDAGRPGKYHATITRAWVELVGHHVAEDPVLDFATFAIVEANAPLLDRGLLARFYRPETLAGAQARAGWVEPDRSPFPWRGPTA</sequence>
<protein>
    <submittedName>
        <fullName evidence="1">Uncharacterized protein</fullName>
    </submittedName>
</protein>
<comment type="caution">
    <text evidence="1">The sequence shown here is derived from an EMBL/GenBank/DDBJ whole genome shotgun (WGS) entry which is preliminary data.</text>
</comment>
<accession>A0ABP9PQG7</accession>
<organism evidence="1 2">
    <name type="scientific">Pseudonocardia eucalypti</name>
    <dbReference type="NCBI Taxonomy" id="648755"/>
    <lineage>
        <taxon>Bacteria</taxon>
        <taxon>Bacillati</taxon>
        <taxon>Actinomycetota</taxon>
        <taxon>Actinomycetes</taxon>
        <taxon>Pseudonocardiales</taxon>
        <taxon>Pseudonocardiaceae</taxon>
        <taxon>Pseudonocardia</taxon>
    </lineage>
</organism>
<gene>
    <name evidence="1" type="ORF">GCM10023321_15810</name>
</gene>
<keyword evidence="2" id="KW-1185">Reference proteome</keyword>
<dbReference type="RefSeq" id="WP_185064262.1">
    <property type="nucleotide sequence ID" value="NZ_BAABJP010000007.1"/>
</dbReference>
<name>A0ABP9PQG7_9PSEU</name>
<dbReference type="Proteomes" id="UP001428817">
    <property type="component" value="Unassembled WGS sequence"/>
</dbReference>
<dbReference type="EMBL" id="BAABJP010000007">
    <property type="protein sequence ID" value="GAA5150445.1"/>
    <property type="molecule type" value="Genomic_DNA"/>
</dbReference>
<evidence type="ECO:0000313" key="1">
    <source>
        <dbReference type="EMBL" id="GAA5150445.1"/>
    </source>
</evidence>
<reference evidence="2" key="1">
    <citation type="journal article" date="2019" name="Int. J. Syst. Evol. Microbiol.">
        <title>The Global Catalogue of Microorganisms (GCM) 10K type strain sequencing project: providing services to taxonomists for standard genome sequencing and annotation.</title>
        <authorList>
            <consortium name="The Broad Institute Genomics Platform"/>
            <consortium name="The Broad Institute Genome Sequencing Center for Infectious Disease"/>
            <person name="Wu L."/>
            <person name="Ma J."/>
        </authorList>
    </citation>
    <scope>NUCLEOTIDE SEQUENCE [LARGE SCALE GENOMIC DNA]</scope>
    <source>
        <strain evidence="2">JCM 18303</strain>
    </source>
</reference>
<proteinExistence type="predicted"/>